<reference evidence="2 3" key="1">
    <citation type="journal article" date="2019" name="Int. J. Syst. Evol. Microbiol.">
        <title>The Global Catalogue of Microorganisms (GCM) 10K type strain sequencing project: providing services to taxonomists for standard genome sequencing and annotation.</title>
        <authorList>
            <consortium name="The Broad Institute Genomics Platform"/>
            <consortium name="The Broad Institute Genome Sequencing Center for Infectious Disease"/>
            <person name="Wu L."/>
            <person name="Ma J."/>
        </authorList>
    </citation>
    <scope>NUCLEOTIDE SEQUENCE [LARGE SCALE GENOMIC DNA]</scope>
    <source>
        <strain evidence="2 3">JCM 12393</strain>
    </source>
</reference>
<evidence type="ECO:0000256" key="1">
    <source>
        <dbReference type="SAM" id="MobiDB-lite"/>
    </source>
</evidence>
<keyword evidence="3" id="KW-1185">Reference proteome</keyword>
<comment type="caution">
    <text evidence="2">The sequence shown here is derived from an EMBL/GenBank/DDBJ whole genome shotgun (WGS) entry which is preliminary data.</text>
</comment>
<proteinExistence type="predicted"/>
<dbReference type="EMBL" id="BAAAKJ010000047">
    <property type="protein sequence ID" value="GAA1386637.1"/>
    <property type="molecule type" value="Genomic_DNA"/>
</dbReference>
<accession>A0ABN1XP70</accession>
<evidence type="ECO:0000313" key="3">
    <source>
        <dbReference type="Proteomes" id="UP001499863"/>
    </source>
</evidence>
<dbReference type="Proteomes" id="UP001499863">
    <property type="component" value="Unassembled WGS sequence"/>
</dbReference>
<protein>
    <submittedName>
        <fullName evidence="2">Uncharacterized protein</fullName>
    </submittedName>
</protein>
<name>A0ABN1XP70_9ACTN</name>
<organism evidence="2 3">
    <name type="scientific">Kitasatospora putterlickiae</name>
    <dbReference type="NCBI Taxonomy" id="221725"/>
    <lineage>
        <taxon>Bacteria</taxon>
        <taxon>Bacillati</taxon>
        <taxon>Actinomycetota</taxon>
        <taxon>Actinomycetes</taxon>
        <taxon>Kitasatosporales</taxon>
        <taxon>Streptomycetaceae</taxon>
        <taxon>Kitasatospora</taxon>
    </lineage>
</organism>
<gene>
    <name evidence="2" type="ORF">GCM10009639_10650</name>
</gene>
<feature type="region of interest" description="Disordered" evidence="1">
    <location>
        <begin position="1"/>
        <end position="24"/>
    </location>
</feature>
<sequence>MAREDTMELDFIGIDPETGKEGSPTAWVDRAHGEIVIQGWNAGEELAARIGSTSWAPDHAAGIPEGESVIRIPARMVPILREACDVAERSGL</sequence>
<evidence type="ECO:0000313" key="2">
    <source>
        <dbReference type="EMBL" id="GAA1386637.1"/>
    </source>
</evidence>